<dbReference type="RefSeq" id="WP_187761857.1">
    <property type="nucleotide sequence ID" value="NZ_CP061038.1"/>
</dbReference>
<dbReference type="SUPFAM" id="SSF51556">
    <property type="entry name" value="Metallo-dependent hydrolases"/>
    <property type="match status" value="1"/>
</dbReference>
<dbReference type="AlphaFoldDB" id="A0A7H0LIP3"/>
<dbReference type="Pfam" id="PF04909">
    <property type="entry name" value="Amidohydro_2"/>
    <property type="match status" value="1"/>
</dbReference>
<dbReference type="EMBL" id="CP061038">
    <property type="protein sequence ID" value="QNQ09546.1"/>
    <property type="molecule type" value="Genomic_DNA"/>
</dbReference>
<protein>
    <submittedName>
        <fullName evidence="4">Amidohydrolase family protein</fullName>
    </submittedName>
</protein>
<dbReference type="GO" id="GO:0016831">
    <property type="term" value="F:carboxy-lyase activity"/>
    <property type="evidence" value="ECO:0007669"/>
    <property type="project" value="InterPro"/>
</dbReference>
<dbReference type="InterPro" id="IPR032466">
    <property type="entry name" value="Metal_Hydrolase"/>
</dbReference>
<dbReference type="InterPro" id="IPR006680">
    <property type="entry name" value="Amidohydro-rel"/>
</dbReference>
<dbReference type="InterPro" id="IPR032465">
    <property type="entry name" value="ACMSD"/>
</dbReference>
<dbReference type="KEGG" id="spap:H3Z74_23440"/>
<dbReference type="Proteomes" id="UP000516148">
    <property type="component" value="Chromosome"/>
</dbReference>
<organism evidence="4 5">
    <name type="scientific">Sphingomonas alpina</name>
    <dbReference type="NCBI Taxonomy" id="653931"/>
    <lineage>
        <taxon>Bacteria</taxon>
        <taxon>Pseudomonadati</taxon>
        <taxon>Pseudomonadota</taxon>
        <taxon>Alphaproteobacteria</taxon>
        <taxon>Sphingomonadales</taxon>
        <taxon>Sphingomonadaceae</taxon>
        <taxon>Sphingomonas</taxon>
    </lineage>
</organism>
<accession>A0A7H0LIP3</accession>
<dbReference type="GO" id="GO:0019748">
    <property type="term" value="P:secondary metabolic process"/>
    <property type="evidence" value="ECO:0007669"/>
    <property type="project" value="TreeGrafter"/>
</dbReference>
<keyword evidence="2" id="KW-0732">Signal</keyword>
<evidence type="ECO:0000313" key="4">
    <source>
        <dbReference type="EMBL" id="QNQ09546.1"/>
    </source>
</evidence>
<dbReference type="PANTHER" id="PTHR21240:SF28">
    <property type="entry name" value="ISO-OROTATE DECARBOXYLASE (EUROFUNG)"/>
    <property type="match status" value="1"/>
</dbReference>
<dbReference type="GO" id="GO:0005737">
    <property type="term" value="C:cytoplasm"/>
    <property type="evidence" value="ECO:0007669"/>
    <property type="project" value="TreeGrafter"/>
</dbReference>
<feature type="chain" id="PRO_5028920330" evidence="2">
    <location>
        <begin position="24"/>
        <end position="372"/>
    </location>
</feature>
<evidence type="ECO:0000256" key="2">
    <source>
        <dbReference type="SAM" id="SignalP"/>
    </source>
</evidence>
<proteinExistence type="predicted"/>
<evidence type="ECO:0000259" key="3">
    <source>
        <dbReference type="Pfam" id="PF04909"/>
    </source>
</evidence>
<name>A0A7H0LIP3_9SPHN</name>
<reference evidence="4 5" key="1">
    <citation type="submission" date="2020-09" db="EMBL/GenBank/DDBJ databases">
        <title>Sphingomonas sp., a new species isolated from pork steak.</title>
        <authorList>
            <person name="Heidler von Heilborn D."/>
        </authorList>
    </citation>
    <scope>NUCLEOTIDE SEQUENCE [LARGE SCALE GENOMIC DNA]</scope>
    <source>
        <strain evidence="5">S8-3T</strain>
    </source>
</reference>
<evidence type="ECO:0000313" key="5">
    <source>
        <dbReference type="Proteomes" id="UP000516148"/>
    </source>
</evidence>
<gene>
    <name evidence="4" type="ORF">H3Z74_23440</name>
</gene>
<evidence type="ECO:0000256" key="1">
    <source>
        <dbReference type="ARBA" id="ARBA00023239"/>
    </source>
</evidence>
<keyword evidence="1" id="KW-0456">Lyase</keyword>
<sequence length="372" mass="41736">MRSLKTIMLLATSALLIGAAAPAPGYSEADFARVAKFDAHVHANVNDPRFLDVARRDGFDLLSINVDYPDFPPLPLQATVAHQMQAIDANRFRFATTLSMQGFGTPGWTERTNRALDDAFARGAVAVKVWKNIGMVATDAQGKRVFLDDPRFDGVMAHLEQRGVPLIAHQAEPKNCWLPLDQMTTENDRSYFKEHPEYYMYLHPEEPSYEALMAARDRFVARHPKLAFDGAHMASLEWSVDELARFFDRYPNTVVDLAARMSNLQVQSNADIAKVRAFFVKYQDRILYGTDLTDSPPDPAARAQNPPATGNFAKEADQVWRADWRYLATPLGQRVDAINADAQGLNLPRAVIDKIYWKNARRFFKLGGASSS</sequence>
<dbReference type="PANTHER" id="PTHR21240">
    <property type="entry name" value="2-AMINO-3-CARBOXYLMUCONATE-6-SEMIALDEHYDE DECARBOXYLASE"/>
    <property type="match status" value="1"/>
</dbReference>
<feature type="domain" description="Amidohydrolase-related" evidence="3">
    <location>
        <begin position="106"/>
        <end position="366"/>
    </location>
</feature>
<feature type="signal peptide" evidence="2">
    <location>
        <begin position="1"/>
        <end position="23"/>
    </location>
</feature>
<dbReference type="GO" id="GO:0016787">
    <property type="term" value="F:hydrolase activity"/>
    <property type="evidence" value="ECO:0007669"/>
    <property type="project" value="UniProtKB-KW"/>
</dbReference>
<keyword evidence="5" id="KW-1185">Reference proteome</keyword>
<dbReference type="Gene3D" id="3.20.20.140">
    <property type="entry name" value="Metal-dependent hydrolases"/>
    <property type="match status" value="1"/>
</dbReference>
<keyword evidence="4" id="KW-0378">Hydrolase</keyword>